<dbReference type="RefSeq" id="WP_147617413.1">
    <property type="nucleotide sequence ID" value="NZ_CABIXZ010000004.1"/>
</dbReference>
<accession>A0A6N3B4S0</accession>
<protein>
    <recommendedName>
        <fullName evidence="4">Lipocalin-like domain-containing protein</fullName>
    </recommendedName>
</protein>
<evidence type="ECO:0000256" key="2">
    <source>
        <dbReference type="SAM" id="SignalP"/>
    </source>
</evidence>
<organism evidence="3">
    <name type="scientific">Intestinibacter bartlettii</name>
    <dbReference type="NCBI Taxonomy" id="261299"/>
    <lineage>
        <taxon>Bacteria</taxon>
        <taxon>Bacillati</taxon>
        <taxon>Bacillota</taxon>
        <taxon>Clostridia</taxon>
        <taxon>Peptostreptococcales</taxon>
        <taxon>Peptostreptococcaceae</taxon>
        <taxon>Intestinibacter</taxon>
    </lineage>
</organism>
<dbReference type="PROSITE" id="PS51257">
    <property type="entry name" value="PROKAR_LIPOPROTEIN"/>
    <property type="match status" value="1"/>
</dbReference>
<dbReference type="AlphaFoldDB" id="A0A6N3B4S0"/>
<evidence type="ECO:0000313" key="3">
    <source>
        <dbReference type="EMBL" id="VYT97000.1"/>
    </source>
</evidence>
<feature type="compositionally biased region" description="Low complexity" evidence="1">
    <location>
        <begin position="22"/>
        <end position="37"/>
    </location>
</feature>
<evidence type="ECO:0000256" key="1">
    <source>
        <dbReference type="SAM" id="MobiDB-lite"/>
    </source>
</evidence>
<feature type="signal peptide" evidence="2">
    <location>
        <begin position="1"/>
        <end position="19"/>
    </location>
</feature>
<feature type="chain" id="PRO_5038961539" description="Lipocalin-like domain-containing protein" evidence="2">
    <location>
        <begin position="20"/>
        <end position="146"/>
    </location>
</feature>
<proteinExistence type="predicted"/>
<sequence length="146" mass="16815">MKRLLIVLLIALMSVGCSNKNSQQSSQTTPESSQTSEKNLTIEDVEGYWECKSDEEGILLKLGWKNDIDLYYSDGSKEKNSYNIIDSDSNSIEIEMRDEDKTTNIIIKSDDNGETITLKRNKKEHYFIRIPKDKFYVKLIEDYGGE</sequence>
<gene>
    <name evidence="3" type="ORF">IBLFYP30_00209</name>
</gene>
<dbReference type="EMBL" id="CACRUE010000023">
    <property type="protein sequence ID" value="VYT97000.1"/>
    <property type="molecule type" value="Genomic_DNA"/>
</dbReference>
<name>A0A6N3B4S0_9FIRM</name>
<evidence type="ECO:0008006" key="4">
    <source>
        <dbReference type="Google" id="ProtNLM"/>
    </source>
</evidence>
<feature type="region of interest" description="Disordered" evidence="1">
    <location>
        <begin position="20"/>
        <end position="39"/>
    </location>
</feature>
<keyword evidence="2" id="KW-0732">Signal</keyword>
<reference evidence="3" key="1">
    <citation type="submission" date="2019-11" db="EMBL/GenBank/DDBJ databases">
        <authorList>
            <person name="Feng L."/>
        </authorList>
    </citation>
    <scope>NUCLEOTIDE SEQUENCE</scope>
    <source>
        <strain evidence="3">IbartlettiiLFYP30</strain>
    </source>
</reference>